<dbReference type="PRINTS" id="PR02045">
    <property type="entry name" value="F138DOMAIN"/>
</dbReference>
<protein>
    <submittedName>
        <fullName evidence="1">Uncharacterized protein</fullName>
    </submittedName>
</protein>
<evidence type="ECO:0000313" key="1">
    <source>
        <dbReference type="EMBL" id="EHH65476.1"/>
    </source>
</evidence>
<dbReference type="EMBL" id="CM001285">
    <property type="protein sequence ID" value="EHH65476.1"/>
    <property type="molecule type" value="Genomic_DNA"/>
</dbReference>
<dbReference type="PANTHER" id="PTHR12138">
    <property type="entry name" value="PRIMATE-EXPANDED PROTEIN FAMILY"/>
    <property type="match status" value="1"/>
</dbReference>
<dbReference type="Proteomes" id="UP000009130">
    <property type="component" value="Chromosome 10"/>
</dbReference>
<proteinExistence type="predicted"/>
<name>G7PGS0_MACFA</name>
<gene>
    <name evidence="1" type="ORF">EGM_02243</name>
</gene>
<dbReference type="PANTHER" id="PTHR12138:SF162">
    <property type="entry name" value="CHROMOSOME UNDETERMINED SCAFFOLD_275, WHOLE GENOME SHOTGUN SEQUENCE"/>
    <property type="match status" value="1"/>
</dbReference>
<accession>G7PGS0</accession>
<reference evidence="1" key="1">
    <citation type="journal article" date="2011" name="Nat. Biotechnol.">
        <title>Genome sequencing and comparison of two nonhuman primate animal models, the cynomolgus and Chinese rhesus macaques.</title>
        <authorList>
            <person name="Yan G."/>
            <person name="Zhang G."/>
            <person name="Fang X."/>
            <person name="Zhang Y."/>
            <person name="Li C."/>
            <person name="Ling F."/>
            <person name="Cooper D.N."/>
            <person name="Li Q."/>
            <person name="Li Y."/>
            <person name="van Gool A.J."/>
            <person name="Du H."/>
            <person name="Chen J."/>
            <person name="Chen R."/>
            <person name="Zhang P."/>
            <person name="Huang Z."/>
            <person name="Thompson J.R."/>
            <person name="Meng Y."/>
            <person name="Bai Y."/>
            <person name="Wang J."/>
            <person name="Zhuo M."/>
            <person name="Wang T."/>
            <person name="Huang Y."/>
            <person name="Wei L."/>
            <person name="Li J."/>
            <person name="Wang Z."/>
            <person name="Hu H."/>
            <person name="Yang P."/>
            <person name="Le L."/>
            <person name="Stenson P.D."/>
            <person name="Li B."/>
            <person name="Liu X."/>
            <person name="Ball E.V."/>
            <person name="An N."/>
            <person name="Huang Q."/>
            <person name="Zhang Y."/>
            <person name="Fan W."/>
            <person name="Zhang X."/>
            <person name="Li Y."/>
            <person name="Wang W."/>
            <person name="Katze M.G."/>
            <person name="Su B."/>
            <person name="Nielsen R."/>
            <person name="Yang H."/>
            <person name="Wang J."/>
            <person name="Wang X."/>
            <person name="Wang J."/>
        </authorList>
    </citation>
    <scope>NUCLEOTIDE SEQUENCE [LARGE SCALE GENOMIC DNA]</scope>
    <source>
        <strain evidence="1">CE-4</strain>
    </source>
</reference>
<sequence>MKQGPEVPNVPLTVLFCCCCYYYYYYFETGSHSVAKAGVQWRYLGSLQFPTPGLKPSSHLSFPSGWDIGACHHTWLIFVFFVETGFQHVAQAGLELLGSSNLPALVSPSVGITGVSHHARPFVFKI</sequence>
<organism>
    <name type="scientific">Macaca fascicularis</name>
    <name type="common">Crab-eating macaque</name>
    <name type="synonym">Cynomolgus monkey</name>
    <dbReference type="NCBI Taxonomy" id="9541"/>
    <lineage>
        <taxon>Eukaryota</taxon>
        <taxon>Metazoa</taxon>
        <taxon>Chordata</taxon>
        <taxon>Craniata</taxon>
        <taxon>Vertebrata</taxon>
        <taxon>Euteleostomi</taxon>
        <taxon>Mammalia</taxon>
        <taxon>Eutheria</taxon>
        <taxon>Euarchontoglires</taxon>
        <taxon>Primates</taxon>
        <taxon>Haplorrhini</taxon>
        <taxon>Catarrhini</taxon>
        <taxon>Cercopithecidae</taxon>
        <taxon>Cercopithecinae</taxon>
        <taxon>Macaca</taxon>
    </lineage>
</organism>
<dbReference type="AlphaFoldDB" id="G7PGS0"/>